<dbReference type="InterPro" id="IPR027934">
    <property type="entry name" value="CES_Znf_RING"/>
</dbReference>
<evidence type="ECO:0000313" key="3">
    <source>
        <dbReference type="EMBL" id="JAD87995.1"/>
    </source>
</evidence>
<dbReference type="InterPro" id="IPR013083">
    <property type="entry name" value="Znf_RING/FYVE/PHD"/>
</dbReference>
<proteinExistence type="predicted"/>
<sequence>MAANAGMMAGSRDGVVTIRHDGDGATAKQLKNTNEQICQICGDTVGLSATGDVFVACNECAFPVCRPCYEYERKDGNQCCPQCKTRYRRHKGSPRVPGDEEEEGVDDLDNEFNYAQGNGKGPQWQLRGQGEDVDLSSSSRHEPHHRIPRLTSGHQV</sequence>
<organism evidence="3">
    <name type="scientific">Arundo donax</name>
    <name type="common">Giant reed</name>
    <name type="synonym">Donax arundinaceus</name>
    <dbReference type="NCBI Taxonomy" id="35708"/>
    <lineage>
        <taxon>Eukaryota</taxon>
        <taxon>Viridiplantae</taxon>
        <taxon>Streptophyta</taxon>
        <taxon>Embryophyta</taxon>
        <taxon>Tracheophyta</taxon>
        <taxon>Spermatophyta</taxon>
        <taxon>Magnoliopsida</taxon>
        <taxon>Liliopsida</taxon>
        <taxon>Poales</taxon>
        <taxon>Poaceae</taxon>
        <taxon>PACMAD clade</taxon>
        <taxon>Arundinoideae</taxon>
        <taxon>Arundineae</taxon>
        <taxon>Arundo</taxon>
    </lineage>
</organism>
<feature type="compositionally biased region" description="Acidic residues" evidence="1">
    <location>
        <begin position="99"/>
        <end position="110"/>
    </location>
</feature>
<dbReference type="SUPFAM" id="SSF57850">
    <property type="entry name" value="RING/U-box"/>
    <property type="match status" value="1"/>
</dbReference>
<feature type="domain" description="Cellulose synthase RING-type zinc finger" evidence="2">
    <location>
        <begin position="28"/>
        <end position="104"/>
    </location>
</feature>
<feature type="region of interest" description="Disordered" evidence="1">
    <location>
        <begin position="88"/>
        <end position="156"/>
    </location>
</feature>
<dbReference type="EMBL" id="GBRH01209900">
    <property type="protein sequence ID" value="JAD87995.1"/>
    <property type="molecule type" value="Transcribed_RNA"/>
</dbReference>
<reference evidence="3" key="2">
    <citation type="journal article" date="2015" name="Data Brief">
        <title>Shoot transcriptome of the giant reed, Arundo donax.</title>
        <authorList>
            <person name="Barrero R.A."/>
            <person name="Guerrero F.D."/>
            <person name="Moolhuijzen P."/>
            <person name="Goolsby J.A."/>
            <person name="Tidwell J."/>
            <person name="Bellgard S.E."/>
            <person name="Bellgard M.I."/>
        </authorList>
    </citation>
    <scope>NUCLEOTIDE SEQUENCE</scope>
    <source>
        <tissue evidence="3">Shoot tissue taken approximately 20 cm above the soil surface</tissue>
    </source>
</reference>
<evidence type="ECO:0000259" key="2">
    <source>
        <dbReference type="Pfam" id="PF14569"/>
    </source>
</evidence>
<protein>
    <submittedName>
        <fullName evidence="3">CesA-2</fullName>
    </submittedName>
</protein>
<dbReference type="CDD" id="cd16617">
    <property type="entry name" value="mRING-HC-C4C4_CesA"/>
    <property type="match status" value="1"/>
</dbReference>
<dbReference type="FunFam" id="3.30.40.10:FF:000031">
    <property type="entry name" value="Cellulose synthase"/>
    <property type="match status" value="1"/>
</dbReference>
<accession>A0A0A9DQP8</accession>
<dbReference type="Gene3D" id="3.30.40.10">
    <property type="entry name" value="Zinc/RING finger domain, C3HC4 (zinc finger)"/>
    <property type="match status" value="1"/>
</dbReference>
<reference evidence="3" key="1">
    <citation type="submission" date="2014-09" db="EMBL/GenBank/DDBJ databases">
        <authorList>
            <person name="Magalhaes I.L.F."/>
            <person name="Oliveira U."/>
            <person name="Santos F.R."/>
            <person name="Vidigal T.H.D.A."/>
            <person name="Brescovit A.D."/>
            <person name="Santos A.J."/>
        </authorList>
    </citation>
    <scope>NUCLEOTIDE SEQUENCE</scope>
    <source>
        <tissue evidence="3">Shoot tissue taken approximately 20 cm above the soil surface</tissue>
    </source>
</reference>
<dbReference type="Pfam" id="PF14569">
    <property type="entry name" value="zf-UDP"/>
    <property type="match status" value="1"/>
</dbReference>
<evidence type="ECO:0000256" key="1">
    <source>
        <dbReference type="SAM" id="MobiDB-lite"/>
    </source>
</evidence>
<dbReference type="AlphaFoldDB" id="A0A0A9DQP8"/>
<name>A0A0A9DQP8_ARUDO</name>